<evidence type="ECO:0000259" key="1">
    <source>
        <dbReference type="Pfam" id="PF00535"/>
    </source>
</evidence>
<dbReference type="InterPro" id="IPR001173">
    <property type="entry name" value="Glyco_trans_2-like"/>
</dbReference>
<dbReference type="Proteomes" id="UP000196531">
    <property type="component" value="Unassembled WGS sequence"/>
</dbReference>
<dbReference type="AlphaFoldDB" id="A0A1Y5FGK8"/>
<dbReference type="GO" id="GO:0016758">
    <property type="term" value="F:hexosyltransferase activity"/>
    <property type="evidence" value="ECO:0007669"/>
    <property type="project" value="UniProtKB-ARBA"/>
</dbReference>
<dbReference type="SUPFAM" id="SSF53448">
    <property type="entry name" value="Nucleotide-diphospho-sugar transferases"/>
    <property type="match status" value="1"/>
</dbReference>
<dbReference type="InterPro" id="IPR029044">
    <property type="entry name" value="Nucleotide-diphossugar_trans"/>
</dbReference>
<sequence length="224" mass="26658">METDLEYIPDISVIVCSYNHAKWIERCLRSITHQIHINKSDYEIILVDDGSEDDTCEVLSNIEDIKNLRIIQNKQNLGLPKSLNLAIRKARGRYIIRVDSDDYIARETLYFMKFFMDKNRHYQAVACDYQFVSSEEIPGERKDAMKEEIACGIMYRKECLFDIGLYSEEFRMREGHELRTRFLSKYTMAHLPIPFYKYRDHENNRTKNLEEVSKFDEKLNNQGK</sequence>
<name>A0A1Y5FGK8_9BACT</name>
<dbReference type="EMBL" id="MAAO01000004">
    <property type="protein sequence ID" value="OUR98832.1"/>
    <property type="molecule type" value="Genomic_DNA"/>
</dbReference>
<dbReference type="PANTHER" id="PTHR22916">
    <property type="entry name" value="GLYCOSYLTRANSFERASE"/>
    <property type="match status" value="1"/>
</dbReference>
<evidence type="ECO:0000313" key="3">
    <source>
        <dbReference type="Proteomes" id="UP000196531"/>
    </source>
</evidence>
<dbReference type="PANTHER" id="PTHR22916:SF3">
    <property type="entry name" value="UDP-GLCNAC:BETAGAL BETA-1,3-N-ACETYLGLUCOSAMINYLTRANSFERASE-LIKE PROTEIN 1"/>
    <property type="match status" value="1"/>
</dbReference>
<organism evidence="2 3">
    <name type="scientific">Halobacteriovorax marinus</name>
    <dbReference type="NCBI Taxonomy" id="97084"/>
    <lineage>
        <taxon>Bacteria</taxon>
        <taxon>Pseudomonadati</taxon>
        <taxon>Bdellovibrionota</taxon>
        <taxon>Bacteriovoracia</taxon>
        <taxon>Bacteriovoracales</taxon>
        <taxon>Halobacteriovoraceae</taxon>
        <taxon>Halobacteriovorax</taxon>
    </lineage>
</organism>
<feature type="domain" description="Glycosyltransferase 2-like" evidence="1">
    <location>
        <begin position="12"/>
        <end position="127"/>
    </location>
</feature>
<dbReference type="CDD" id="cd00761">
    <property type="entry name" value="Glyco_tranf_GTA_type"/>
    <property type="match status" value="1"/>
</dbReference>
<gene>
    <name evidence="2" type="ORF">A9Q84_05310</name>
</gene>
<reference evidence="3" key="1">
    <citation type="journal article" date="2017" name="Proc. Natl. Acad. Sci. U.S.A.">
        <title>Simulation of Deepwater Horizon oil plume reveals substrate specialization within a complex community of hydrocarbon-degraders.</title>
        <authorList>
            <person name="Hu P."/>
            <person name="Dubinsky E.A."/>
            <person name="Probst A.J."/>
            <person name="Wang J."/>
            <person name="Sieber C.M.K."/>
            <person name="Tom L.M."/>
            <person name="Gardinali P."/>
            <person name="Banfield J.F."/>
            <person name="Atlas R.M."/>
            <person name="Andersen G.L."/>
        </authorList>
    </citation>
    <scope>NUCLEOTIDE SEQUENCE [LARGE SCALE GENOMIC DNA]</scope>
</reference>
<evidence type="ECO:0000313" key="2">
    <source>
        <dbReference type="EMBL" id="OUR98832.1"/>
    </source>
</evidence>
<comment type="caution">
    <text evidence="2">The sequence shown here is derived from an EMBL/GenBank/DDBJ whole genome shotgun (WGS) entry which is preliminary data.</text>
</comment>
<protein>
    <submittedName>
        <fullName evidence="2">Alpha-mannosidase</fullName>
    </submittedName>
</protein>
<accession>A0A1Y5FGK8</accession>
<dbReference type="Gene3D" id="3.90.550.10">
    <property type="entry name" value="Spore Coat Polysaccharide Biosynthesis Protein SpsA, Chain A"/>
    <property type="match status" value="1"/>
</dbReference>
<dbReference type="Pfam" id="PF00535">
    <property type="entry name" value="Glycos_transf_2"/>
    <property type="match status" value="1"/>
</dbReference>
<proteinExistence type="predicted"/>